<dbReference type="AlphaFoldDB" id="A0A3E2BP64"/>
<comment type="caution">
    <text evidence="2">The sequence shown here is derived from an EMBL/GenBank/DDBJ whole genome shotgun (WGS) entry which is preliminary data.</text>
</comment>
<name>A0A3E2BP64_9BACT</name>
<dbReference type="Pfam" id="PF01979">
    <property type="entry name" value="Amidohydro_1"/>
    <property type="match status" value="1"/>
</dbReference>
<dbReference type="EMBL" id="QUAH01000003">
    <property type="protein sequence ID" value="RFT16553.1"/>
    <property type="molecule type" value="Genomic_DNA"/>
</dbReference>
<gene>
    <name evidence="2" type="ORF">OP8BY_1731</name>
</gene>
<sequence>MKNLTRLPVFILLLVIMLAGSANWLLAAGSLLIKNATILPVTGPPITGGDVLVIDGIIKQIGRNLTAPPGIRIIEAHGKYLIPGIIDTHTHLALSGTNEGTEAITPEVNMADVINPDDPAIFTALSGGVTMVHTMHGSANVIGGVNVVLKMKWGQPSEKLVVREAYPTLKFALGENVKQSNRTLLPGRPQRYPATRMGANAIIRRELLRARDYMAEWDRYEKLKNSKNPPANLLPPKKDLRLETLADLLRGKLYARCHAYVATEMVEFLNLAREFGFKVAALEHAWEAYKITDELLAAGVGISVFIDSWAYKMEAAEGIAYNASYCTQRGVLVSINSDSSERVRRLFNEAGKAVKYGLTPDEALKMITINAARQLGVDRLVGSIEVGKQADLALFNEHPMSAYTRCDLTIIEGEVYFDRQQVIKEREEAARKGGN</sequence>
<dbReference type="SUPFAM" id="SSF51556">
    <property type="entry name" value="Metallo-dependent hydrolases"/>
    <property type="match status" value="1"/>
</dbReference>
<dbReference type="InterPro" id="IPR051781">
    <property type="entry name" value="Metallo-dep_Hydrolase"/>
</dbReference>
<organism evidence="2 3">
    <name type="scientific">Candidatus Saccharicenans subterraneus</name>
    <dbReference type="NCBI Taxonomy" id="2508984"/>
    <lineage>
        <taxon>Bacteria</taxon>
        <taxon>Candidatus Aminicenantota</taxon>
        <taxon>Candidatus Aminicenantia</taxon>
        <taxon>Candidatus Aminicenantales</taxon>
        <taxon>Candidatus Saccharicenantaceae</taxon>
        <taxon>Candidatus Saccharicenans</taxon>
    </lineage>
</organism>
<dbReference type="SUPFAM" id="SSF51338">
    <property type="entry name" value="Composite domain of metallo-dependent hydrolases"/>
    <property type="match status" value="1"/>
</dbReference>
<dbReference type="InterPro" id="IPR006680">
    <property type="entry name" value="Amidohydro-rel"/>
</dbReference>
<protein>
    <submittedName>
        <fullName evidence="2">Secreted enzyme, contains two amidohydrolase related domains</fullName>
    </submittedName>
</protein>
<accession>A0A3E2BP64</accession>
<feature type="domain" description="Amidohydrolase-related" evidence="1">
    <location>
        <begin position="328"/>
        <end position="400"/>
    </location>
</feature>
<reference evidence="2 3" key="1">
    <citation type="submission" date="2018-08" db="EMBL/GenBank/DDBJ databases">
        <title>Genome analysis of the thermophilic bacterium of the candidate phylum Aminicenantes from deep subsurface aquifer revealed its physiology and ecological role.</title>
        <authorList>
            <person name="Kadnikov V.V."/>
            <person name="Mardanov A.V."/>
            <person name="Beletsky A.V."/>
            <person name="Karnachuk O.V."/>
            <person name="Ravin N.V."/>
        </authorList>
    </citation>
    <scope>NUCLEOTIDE SEQUENCE [LARGE SCALE GENOMIC DNA]</scope>
    <source>
        <strain evidence="2">BY38</strain>
    </source>
</reference>
<keyword evidence="2" id="KW-0378">Hydrolase</keyword>
<dbReference type="Proteomes" id="UP000257323">
    <property type="component" value="Unassembled WGS sequence"/>
</dbReference>
<dbReference type="Gene3D" id="2.30.40.10">
    <property type="entry name" value="Urease, subunit C, domain 1"/>
    <property type="match status" value="1"/>
</dbReference>
<dbReference type="PANTHER" id="PTHR43135:SF3">
    <property type="entry name" value="ALPHA-D-RIBOSE 1-METHYLPHOSPHONATE 5-TRIPHOSPHATE DIPHOSPHATASE"/>
    <property type="match status" value="1"/>
</dbReference>
<dbReference type="GO" id="GO:0016810">
    <property type="term" value="F:hydrolase activity, acting on carbon-nitrogen (but not peptide) bonds"/>
    <property type="evidence" value="ECO:0007669"/>
    <property type="project" value="InterPro"/>
</dbReference>
<dbReference type="InterPro" id="IPR032466">
    <property type="entry name" value="Metal_Hydrolase"/>
</dbReference>
<dbReference type="PANTHER" id="PTHR43135">
    <property type="entry name" value="ALPHA-D-RIBOSE 1-METHYLPHOSPHONATE 5-TRIPHOSPHATE DIPHOSPHATASE"/>
    <property type="match status" value="1"/>
</dbReference>
<dbReference type="Gene3D" id="3.20.20.140">
    <property type="entry name" value="Metal-dependent hydrolases"/>
    <property type="match status" value="1"/>
</dbReference>
<evidence type="ECO:0000313" key="3">
    <source>
        <dbReference type="Proteomes" id="UP000257323"/>
    </source>
</evidence>
<evidence type="ECO:0000313" key="2">
    <source>
        <dbReference type="EMBL" id="RFT16553.1"/>
    </source>
</evidence>
<dbReference type="InterPro" id="IPR011059">
    <property type="entry name" value="Metal-dep_hydrolase_composite"/>
</dbReference>
<proteinExistence type="predicted"/>
<evidence type="ECO:0000259" key="1">
    <source>
        <dbReference type="Pfam" id="PF01979"/>
    </source>
</evidence>